<feature type="binding site" evidence="3">
    <location>
        <position position="195"/>
    </location>
    <ligand>
        <name>Zn(2+)</name>
        <dbReference type="ChEBI" id="CHEBI:29105"/>
        <label>2</label>
        <note>catalytic</note>
    </ligand>
</feature>
<comment type="similarity">
    <text evidence="1">Belongs to the peptidase M38 family.</text>
</comment>
<evidence type="ECO:0000313" key="6">
    <source>
        <dbReference type="Proteomes" id="UP000032233"/>
    </source>
</evidence>
<dbReference type="EMBL" id="AZAC01000014">
    <property type="protein sequence ID" value="KIX13671.1"/>
    <property type="molecule type" value="Genomic_DNA"/>
</dbReference>
<dbReference type="Gene3D" id="3.20.20.140">
    <property type="entry name" value="Metal-dependent hydrolases"/>
    <property type="match status" value="1"/>
</dbReference>
<dbReference type="GO" id="GO:0046872">
    <property type="term" value="F:metal ion binding"/>
    <property type="evidence" value="ECO:0007669"/>
    <property type="project" value="UniProtKB-KW"/>
</dbReference>
<dbReference type="Proteomes" id="UP000032233">
    <property type="component" value="Unassembled WGS sequence"/>
</dbReference>
<reference evidence="5 6" key="1">
    <citation type="submission" date="2013-11" db="EMBL/GenBank/DDBJ databases">
        <title>Metagenomic analysis of a methanogenic consortium involved in long chain n-alkane degradation.</title>
        <authorList>
            <person name="Davidova I.A."/>
            <person name="Callaghan A.V."/>
            <person name="Wawrik B."/>
            <person name="Pruitt S."/>
            <person name="Marks C."/>
            <person name="Duncan K.E."/>
            <person name="Suflita J.M."/>
        </authorList>
    </citation>
    <scope>NUCLEOTIDE SEQUENCE [LARGE SCALE GENOMIC DNA]</scope>
    <source>
        <strain evidence="5 6">SPR</strain>
    </source>
</reference>
<dbReference type="NCBIfam" id="TIGR01975">
    <property type="entry name" value="isoAsp_dipep"/>
    <property type="match status" value="1"/>
</dbReference>
<dbReference type="RefSeq" id="WP_044348759.1">
    <property type="nucleotide sequence ID" value="NZ_AZAC01000014.1"/>
</dbReference>
<dbReference type="InterPro" id="IPR050378">
    <property type="entry name" value="Metallo-dep_Hydrolases_sf"/>
</dbReference>
<proteinExistence type="inferred from homology"/>
<dbReference type="GO" id="GO:0005737">
    <property type="term" value="C:cytoplasm"/>
    <property type="evidence" value="ECO:0007669"/>
    <property type="project" value="UniProtKB-SubCell"/>
</dbReference>
<gene>
    <name evidence="5" type="ORF">X474_11820</name>
</gene>
<feature type="active site" description="Proton acceptor" evidence="2">
    <location>
        <position position="282"/>
    </location>
</feature>
<comment type="function">
    <text evidence="1">Catalyzes the hydrolytic cleavage of a subset of L-isoaspartyl (L-beta-aspartyl) dipeptides. Used to degrade proteins damaged by L-isoaspartyl residues formation.</text>
</comment>
<comment type="subcellular location">
    <subcellularLocation>
        <location evidence="1">Cytoplasm</location>
    </subcellularLocation>
</comment>
<dbReference type="Gene3D" id="2.30.40.10">
    <property type="entry name" value="Urease, subunit C, domain 1"/>
    <property type="match status" value="1"/>
</dbReference>
<keyword evidence="1 3" id="KW-0479">Metal-binding</keyword>
<evidence type="ECO:0000256" key="2">
    <source>
        <dbReference type="PIRSR" id="PIRSR001238-1"/>
    </source>
</evidence>
<dbReference type="Pfam" id="PF01979">
    <property type="entry name" value="Amidohydro_1"/>
    <property type="match status" value="1"/>
</dbReference>
<dbReference type="FunCoup" id="A0A0D2JD51">
    <property type="interactions" value="13"/>
</dbReference>
<feature type="binding site" evidence="3">
    <location>
        <position position="282"/>
    </location>
    <ligand>
        <name>Zn(2+)</name>
        <dbReference type="ChEBI" id="CHEBI:29105"/>
        <label>1</label>
        <note>catalytic</note>
    </ligand>
</feature>
<sequence length="387" mass="41379">MFTLIKGAKVFAPHDLGVQDILMAGGKIAAIQEKIDPPKGLSVKEVKAEGMIATPGVIDLHVHITGGGGEGGPATRVPEIDISHLTQAGVTTVVGVLGVDDFSRNPDTVMIKVLGLRQEGMSAYMMTGSYGFPPSTITGSLRRDLALLPPVVGVGELAISDHRSSQPTFEDLAKVAAEVRVGALLGNKAGLVHLHMGGGQAGMDYLFQLVRKTEIPITQYLPTHVTRTEELFEQALTFASMGGFIDITLTGERPTQEINVAEALTRMKNKNIKTDCLTFTSDGNGSLPKFDENENYIGMGIGSPSSLLREFKRLVVQGGFEASDLLPCLTLNPARRIKVDGKKGSLEVGKDADLILFDGDWNIDSVWCLGKHMVKGGEPLVKGFCAR</sequence>
<dbReference type="PATRIC" id="fig|1429043.3.peg.2515"/>
<dbReference type="OrthoDB" id="9803027at2"/>
<dbReference type="SUPFAM" id="SSF51556">
    <property type="entry name" value="Metallo-dependent hydrolases"/>
    <property type="match status" value="1"/>
</dbReference>
<dbReference type="GO" id="GO:0016810">
    <property type="term" value="F:hydrolase activity, acting on carbon-nitrogen (but not peptide) bonds"/>
    <property type="evidence" value="ECO:0007669"/>
    <property type="project" value="InterPro"/>
</dbReference>
<comment type="PTM">
    <text evidence="1">Carboxylation allows a single lysine to coordinate two zinc ions.</text>
</comment>
<dbReference type="GO" id="GO:0006508">
    <property type="term" value="P:proteolysis"/>
    <property type="evidence" value="ECO:0007669"/>
    <property type="project" value="UniProtKB-KW"/>
</dbReference>
<keyword evidence="1" id="KW-0482">Metalloprotease</keyword>
<keyword evidence="1" id="KW-0645">Protease</keyword>
<feature type="binding site" evidence="3">
    <location>
        <position position="61"/>
    </location>
    <ligand>
        <name>Zn(2+)</name>
        <dbReference type="ChEBI" id="CHEBI:29105"/>
        <label>1</label>
        <note>catalytic</note>
    </ligand>
</feature>
<evidence type="ECO:0000259" key="4">
    <source>
        <dbReference type="Pfam" id="PF01979"/>
    </source>
</evidence>
<name>A0A0D2JD51_9BACT</name>
<dbReference type="PIRSF" id="PIRSF001238">
    <property type="entry name" value="IadA"/>
    <property type="match status" value="1"/>
</dbReference>
<protein>
    <recommendedName>
        <fullName evidence="1">Isoaspartyl dipeptidase</fullName>
        <ecNumber evidence="1">3.4.19.-</ecNumber>
    </recommendedName>
</protein>
<evidence type="ECO:0000256" key="3">
    <source>
        <dbReference type="PIRSR" id="PIRSR001238-3"/>
    </source>
</evidence>
<dbReference type="InterPro" id="IPR010229">
    <property type="entry name" value="Pept_M38_dipep"/>
</dbReference>
<organism evidence="5 6">
    <name type="scientific">Dethiosulfatarculus sandiegensis</name>
    <dbReference type="NCBI Taxonomy" id="1429043"/>
    <lineage>
        <taxon>Bacteria</taxon>
        <taxon>Pseudomonadati</taxon>
        <taxon>Thermodesulfobacteriota</taxon>
        <taxon>Desulfarculia</taxon>
        <taxon>Desulfarculales</taxon>
        <taxon>Desulfarculaceae</taxon>
        <taxon>Dethiosulfatarculus</taxon>
    </lineage>
</organism>
<dbReference type="AlphaFoldDB" id="A0A0D2JD51"/>
<dbReference type="PANTHER" id="PTHR11647">
    <property type="entry name" value="HYDRANTOINASE/DIHYDROPYRIMIDINASE FAMILY MEMBER"/>
    <property type="match status" value="1"/>
</dbReference>
<dbReference type="InterPro" id="IPR011059">
    <property type="entry name" value="Metal-dep_hydrolase_composite"/>
</dbReference>
<dbReference type="InterPro" id="IPR006680">
    <property type="entry name" value="Amidohydro-rel"/>
</dbReference>
<dbReference type="STRING" id="1429043.X474_11820"/>
<feature type="binding site" evidence="3">
    <location>
        <position position="224"/>
    </location>
    <ligand>
        <name>Zn(2+)</name>
        <dbReference type="ChEBI" id="CHEBI:29105"/>
        <label>2</label>
        <note>catalytic</note>
    </ligand>
</feature>
<comment type="caution">
    <text evidence="5">The sequence shown here is derived from an EMBL/GenBank/DDBJ whole genome shotgun (WGS) entry which is preliminary data.</text>
</comment>
<dbReference type="GO" id="GO:0008798">
    <property type="term" value="F:beta-aspartyl-peptidase activity"/>
    <property type="evidence" value="ECO:0007669"/>
    <property type="project" value="InterPro"/>
</dbReference>
<feature type="domain" description="Amidohydrolase-related" evidence="4">
    <location>
        <begin position="262"/>
        <end position="371"/>
    </location>
</feature>
<comment type="cofactor">
    <cofactor evidence="1 3">
        <name>Zn(2+)</name>
        <dbReference type="ChEBI" id="CHEBI:29105"/>
    </cofactor>
    <text evidence="1 3">Binds 2 Zn(2+) ions per subunit.</text>
</comment>
<feature type="binding site" evidence="3">
    <location>
        <position position="63"/>
    </location>
    <ligand>
        <name>Zn(2+)</name>
        <dbReference type="ChEBI" id="CHEBI:29105"/>
        <label>1</label>
        <note>catalytic</note>
    </ligand>
</feature>
<dbReference type="InterPro" id="IPR032466">
    <property type="entry name" value="Metal_Hydrolase"/>
</dbReference>
<dbReference type="GO" id="GO:0008237">
    <property type="term" value="F:metallopeptidase activity"/>
    <property type="evidence" value="ECO:0007669"/>
    <property type="project" value="UniProtKB-KW"/>
</dbReference>
<keyword evidence="1" id="KW-0378">Hydrolase</keyword>
<dbReference type="PANTHER" id="PTHR11647:SF1">
    <property type="entry name" value="COLLAPSIN RESPONSE MEDIATOR PROTEIN"/>
    <property type="match status" value="1"/>
</dbReference>
<dbReference type="EC" id="3.4.19.-" evidence="1"/>
<dbReference type="SUPFAM" id="SSF51338">
    <property type="entry name" value="Composite domain of metallo-dependent hydrolases"/>
    <property type="match status" value="1"/>
</dbReference>
<dbReference type="InParanoid" id="A0A0D2JD51"/>
<evidence type="ECO:0000313" key="5">
    <source>
        <dbReference type="EMBL" id="KIX13671.1"/>
    </source>
</evidence>
<keyword evidence="1 3" id="KW-0862">Zinc</keyword>
<accession>A0A0D2JD51</accession>
<evidence type="ECO:0000256" key="1">
    <source>
        <dbReference type="PIRNR" id="PIRNR001238"/>
    </source>
</evidence>
<keyword evidence="6" id="KW-1185">Reference proteome</keyword>